<dbReference type="Proteomes" id="UP000509478">
    <property type="component" value="Chromosome"/>
</dbReference>
<dbReference type="OrthoDB" id="383537at2157"/>
<accession>A0A7D5MB90</accession>
<dbReference type="RefSeq" id="WP_179371409.1">
    <property type="nucleotide sequence ID" value="NZ_CP026995.1"/>
</dbReference>
<organism evidence="1 2">
    <name type="scientific">Nitrosopumilus ureiphilus</name>
    <dbReference type="NCBI Taxonomy" id="1470067"/>
    <lineage>
        <taxon>Archaea</taxon>
        <taxon>Nitrososphaerota</taxon>
        <taxon>Nitrososphaeria</taxon>
        <taxon>Nitrosopumilales</taxon>
        <taxon>Nitrosopumilaceae</taxon>
        <taxon>Nitrosopumilus</taxon>
    </lineage>
</organism>
<dbReference type="KEGG" id="nue:C5F50_10950"/>
<gene>
    <name evidence="1" type="ORF">C5F50_10950</name>
</gene>
<dbReference type="AlphaFoldDB" id="A0A7D5MB90"/>
<evidence type="ECO:0000313" key="1">
    <source>
        <dbReference type="EMBL" id="QLH07529.1"/>
    </source>
</evidence>
<protein>
    <submittedName>
        <fullName evidence="1">Uncharacterized protein</fullName>
    </submittedName>
</protein>
<reference evidence="1 2" key="1">
    <citation type="submission" date="2018-02" db="EMBL/GenBank/DDBJ databases">
        <title>Complete genome of Nitrosopumilus ureaphilus PS0.</title>
        <authorList>
            <person name="Qin W."/>
            <person name="Zheng Y."/>
            <person name="Stahl D.A."/>
        </authorList>
    </citation>
    <scope>NUCLEOTIDE SEQUENCE [LARGE SCALE GENOMIC DNA]</scope>
    <source>
        <strain evidence="1 2">PS0</strain>
    </source>
</reference>
<dbReference type="EMBL" id="CP026995">
    <property type="protein sequence ID" value="QLH07529.1"/>
    <property type="molecule type" value="Genomic_DNA"/>
</dbReference>
<evidence type="ECO:0000313" key="2">
    <source>
        <dbReference type="Proteomes" id="UP000509478"/>
    </source>
</evidence>
<proteinExistence type="predicted"/>
<keyword evidence="2" id="KW-1185">Reference proteome</keyword>
<name>A0A7D5MB90_9ARCH</name>
<sequence length="59" mass="7276">MSNSKRDTEEEVLGPLVEVEWKFKLDKTIYREYLTMEQYENLKEIPIVKYCKIIDEKRY</sequence>
<dbReference type="GeneID" id="56068638"/>